<evidence type="ECO:0000313" key="14">
    <source>
        <dbReference type="Proteomes" id="UP000019678"/>
    </source>
</evidence>
<dbReference type="InterPro" id="IPR006047">
    <property type="entry name" value="GH13_cat_dom"/>
</dbReference>
<keyword evidence="6 11" id="KW-0732">Signal</keyword>
<dbReference type="PROSITE" id="PS51257">
    <property type="entry name" value="PROKAR_LIPOPROTEIN"/>
    <property type="match status" value="1"/>
</dbReference>
<keyword evidence="10" id="KW-0326">Glycosidase</keyword>
<evidence type="ECO:0000256" key="5">
    <source>
        <dbReference type="ARBA" id="ARBA00022723"/>
    </source>
</evidence>
<evidence type="ECO:0000256" key="4">
    <source>
        <dbReference type="ARBA" id="ARBA00012595"/>
    </source>
</evidence>
<comment type="caution">
    <text evidence="13">The sequence shown here is derived from an EMBL/GenBank/DDBJ whole genome shotgun (WGS) entry which is preliminary data.</text>
</comment>
<dbReference type="Pfam" id="PF00128">
    <property type="entry name" value="Alpha-amylase"/>
    <property type="match status" value="1"/>
</dbReference>
<evidence type="ECO:0000256" key="1">
    <source>
        <dbReference type="ARBA" id="ARBA00000548"/>
    </source>
</evidence>
<feature type="domain" description="Glycosyl hydrolase family 13 catalytic" evidence="12">
    <location>
        <begin position="60"/>
        <end position="543"/>
    </location>
</feature>
<dbReference type="eggNOG" id="COG0366">
    <property type="taxonomic scope" value="Bacteria"/>
</dbReference>
<name>A0A017T099_9BACT</name>
<evidence type="ECO:0000256" key="6">
    <source>
        <dbReference type="ARBA" id="ARBA00022729"/>
    </source>
</evidence>
<dbReference type="GO" id="GO:0005975">
    <property type="term" value="P:carbohydrate metabolic process"/>
    <property type="evidence" value="ECO:0007669"/>
    <property type="project" value="InterPro"/>
</dbReference>
<evidence type="ECO:0000259" key="12">
    <source>
        <dbReference type="SMART" id="SM00642"/>
    </source>
</evidence>
<dbReference type="InterPro" id="IPR013780">
    <property type="entry name" value="Glyco_hydro_b"/>
</dbReference>
<dbReference type="Proteomes" id="UP000019678">
    <property type="component" value="Unassembled WGS sequence"/>
</dbReference>
<dbReference type="Gene3D" id="2.60.40.1180">
    <property type="entry name" value="Golgi alpha-mannosidase II"/>
    <property type="match status" value="1"/>
</dbReference>
<comment type="similarity">
    <text evidence="3">Belongs to the glycosyl hydrolase 13 family.</text>
</comment>
<dbReference type="InterPro" id="IPR013777">
    <property type="entry name" value="A-amylase-like"/>
</dbReference>
<evidence type="ECO:0000256" key="3">
    <source>
        <dbReference type="ARBA" id="ARBA00008061"/>
    </source>
</evidence>
<dbReference type="PIRSF" id="PIRSF001024">
    <property type="entry name" value="Alph-amyl_fung"/>
    <property type="match status" value="1"/>
</dbReference>
<dbReference type="SUPFAM" id="SSF51011">
    <property type="entry name" value="Glycosyl hydrolase domain"/>
    <property type="match status" value="1"/>
</dbReference>
<dbReference type="EMBL" id="ASRX01000062">
    <property type="protein sequence ID" value="EYF02285.1"/>
    <property type="molecule type" value="Genomic_DNA"/>
</dbReference>
<evidence type="ECO:0000256" key="9">
    <source>
        <dbReference type="ARBA" id="ARBA00023277"/>
    </source>
</evidence>
<accession>A0A017T099</accession>
<keyword evidence="7" id="KW-0378">Hydrolase</keyword>
<reference evidence="13 14" key="1">
    <citation type="submission" date="2013-05" db="EMBL/GenBank/DDBJ databases">
        <title>Genome assembly of Chondromyces apiculatus DSM 436.</title>
        <authorList>
            <person name="Sharma G."/>
            <person name="Khatri I."/>
            <person name="Kaur C."/>
            <person name="Mayilraj S."/>
            <person name="Subramanian S."/>
        </authorList>
    </citation>
    <scope>NUCLEOTIDE SEQUENCE [LARGE SCALE GENOMIC DNA]</scope>
    <source>
        <strain evidence="13 14">DSM 436</strain>
    </source>
</reference>
<dbReference type="GO" id="GO:0004556">
    <property type="term" value="F:alpha-amylase activity"/>
    <property type="evidence" value="ECO:0007669"/>
    <property type="project" value="UniProtKB-EC"/>
</dbReference>
<dbReference type="eggNOG" id="COG0296">
    <property type="taxonomic scope" value="Bacteria"/>
</dbReference>
<organism evidence="13 14">
    <name type="scientific">Chondromyces apiculatus DSM 436</name>
    <dbReference type="NCBI Taxonomy" id="1192034"/>
    <lineage>
        <taxon>Bacteria</taxon>
        <taxon>Pseudomonadati</taxon>
        <taxon>Myxococcota</taxon>
        <taxon>Polyangia</taxon>
        <taxon>Polyangiales</taxon>
        <taxon>Polyangiaceae</taxon>
        <taxon>Chondromyces</taxon>
    </lineage>
</organism>
<dbReference type="InterPro" id="IPR017853">
    <property type="entry name" value="GH"/>
</dbReference>
<keyword evidence="5" id="KW-0479">Metal-binding</keyword>
<dbReference type="STRING" id="1192034.CAP_7214"/>
<dbReference type="EC" id="3.2.1.1" evidence="4"/>
<sequence>MGEMKKQRTNRFLAPLTALALALPLPFATTGCMQMDEELAAGEVPLQPHVADWRDEIIYQVLVDRFADGDAGNNFRVDRTALGKWHGGDWRGLEEKLPYLEELGVTTLWISPAVKNVDTDAGFDGYHGYWTQAFLETNPHFGDLAALRRLVNAAHDRGMKIILDIVTNHMGQMFYYDINGNGQPDIQTFGGGKPGQDIVVNVTEYDPEFDPRGVQARTSLGESGPAKVVFQYDPASNHVPPDLPFFQTPDAYNRKGRTFNFDDLDQLVHGDFPGGLKDIDTRRCEVKTAMVDVFARWVELTDIDGFRIDTLKHVEHEFWRFFTQRVRQRLAAKGKTNFFMFGEAFDGNDALIGSFTKKSVPSHPNDEALGGDLARENAECPGEGPPLTGDTLDGVFYFSQHFQAFRDVFRQGGPTRNVETLWNARRDNYGTEPHADGTGLAPTQTLVNFIDNHDVARFLYTGAGAPELPEGRDRYLALKNALLFLMTEDGIPCLYYGTEQGFEGGNDPANREPMWDGNPMLNLPAYDTSGDLFSWTRRLTRLRRGYPALTRGDLTVRWSTEATGGEEDAGMLAFSRQVDTSYALVVFNTHTSNESTTAAGGVTMATGREQGSVLVDVLSDAQTPYEVGPGGTVAVTLPPMSGAILVPREQIVSGL</sequence>
<keyword evidence="9" id="KW-0119">Carbohydrate metabolism</keyword>
<dbReference type="AlphaFoldDB" id="A0A017T099"/>
<dbReference type="PANTHER" id="PTHR10357:SF215">
    <property type="entry name" value="ALPHA-AMYLASE 1"/>
    <property type="match status" value="1"/>
</dbReference>
<dbReference type="Gene3D" id="3.20.20.80">
    <property type="entry name" value="Glycosidases"/>
    <property type="match status" value="2"/>
</dbReference>
<evidence type="ECO:0000313" key="13">
    <source>
        <dbReference type="EMBL" id="EYF02285.1"/>
    </source>
</evidence>
<feature type="chain" id="PRO_5001500055" description="alpha-amylase" evidence="11">
    <location>
        <begin position="29"/>
        <end position="655"/>
    </location>
</feature>
<proteinExistence type="inferred from homology"/>
<dbReference type="PANTHER" id="PTHR10357">
    <property type="entry name" value="ALPHA-AMYLASE FAMILY MEMBER"/>
    <property type="match status" value="1"/>
</dbReference>
<evidence type="ECO:0000256" key="8">
    <source>
        <dbReference type="ARBA" id="ARBA00022837"/>
    </source>
</evidence>
<comment type="cofactor">
    <cofactor evidence="2">
        <name>Ca(2+)</name>
        <dbReference type="ChEBI" id="CHEBI:29108"/>
    </cofactor>
</comment>
<protein>
    <recommendedName>
        <fullName evidence="4">alpha-amylase</fullName>
        <ecNumber evidence="4">3.2.1.1</ecNumber>
    </recommendedName>
</protein>
<evidence type="ECO:0000256" key="7">
    <source>
        <dbReference type="ARBA" id="ARBA00022801"/>
    </source>
</evidence>
<dbReference type="GO" id="GO:0005509">
    <property type="term" value="F:calcium ion binding"/>
    <property type="evidence" value="ECO:0007669"/>
    <property type="project" value="InterPro"/>
</dbReference>
<keyword evidence="14" id="KW-1185">Reference proteome</keyword>
<dbReference type="SMART" id="SM00642">
    <property type="entry name" value="Aamy"/>
    <property type="match status" value="1"/>
</dbReference>
<evidence type="ECO:0000256" key="10">
    <source>
        <dbReference type="ARBA" id="ARBA00023295"/>
    </source>
</evidence>
<gene>
    <name evidence="13" type="ORF">CAP_7214</name>
</gene>
<evidence type="ECO:0000256" key="2">
    <source>
        <dbReference type="ARBA" id="ARBA00001913"/>
    </source>
</evidence>
<comment type="catalytic activity">
    <reaction evidence="1">
        <text>Endohydrolysis of (1-&gt;4)-alpha-D-glucosidic linkages in polysaccharides containing three or more (1-&gt;4)-alpha-linked D-glucose units.</text>
        <dbReference type="EC" id="3.2.1.1"/>
    </reaction>
</comment>
<dbReference type="SUPFAM" id="SSF51445">
    <property type="entry name" value="(Trans)glycosidases"/>
    <property type="match status" value="1"/>
</dbReference>
<keyword evidence="8" id="KW-0106">Calcium</keyword>
<evidence type="ECO:0000256" key="11">
    <source>
        <dbReference type="SAM" id="SignalP"/>
    </source>
</evidence>
<feature type="signal peptide" evidence="11">
    <location>
        <begin position="1"/>
        <end position="28"/>
    </location>
</feature>